<proteinExistence type="inferred from homology"/>
<dbReference type="RefSeq" id="WP_007201674.1">
    <property type="nucleotide sequence ID" value="NZ_AKKV01000024.1"/>
</dbReference>
<name>I8AIY9_9BACL</name>
<keyword evidence="7 9" id="KW-0784">Thiamine biosynthesis</keyword>
<evidence type="ECO:0000256" key="3">
    <source>
        <dbReference type="ARBA" id="ARBA00010264"/>
    </source>
</evidence>
<keyword evidence="12" id="KW-1185">Reference proteome</keyword>
<evidence type="ECO:0000256" key="6">
    <source>
        <dbReference type="ARBA" id="ARBA00013647"/>
    </source>
</evidence>
<comment type="catalytic activity">
    <reaction evidence="8 9">
        <text>thiamine + H2O = 5-(2-hydroxyethyl)-4-methylthiazole + 4-amino-5-hydroxymethyl-2-methylpyrimidine + H(+)</text>
        <dbReference type="Rhea" id="RHEA:17509"/>
        <dbReference type="ChEBI" id="CHEBI:15377"/>
        <dbReference type="ChEBI" id="CHEBI:15378"/>
        <dbReference type="ChEBI" id="CHEBI:16892"/>
        <dbReference type="ChEBI" id="CHEBI:17957"/>
        <dbReference type="ChEBI" id="CHEBI:18385"/>
        <dbReference type="EC" id="3.5.99.2"/>
    </reaction>
</comment>
<comment type="function">
    <text evidence="9">Catalyzes an amino-pyrimidine hydrolysis reaction at the C5' of the pyrimidine moiety of thiamine compounds, a reaction that is part of a thiamine salvage pathway.</text>
</comment>
<dbReference type="EMBL" id="AKKV01000024">
    <property type="protein sequence ID" value="EIT85742.1"/>
    <property type="molecule type" value="Genomic_DNA"/>
</dbReference>
<dbReference type="OrthoDB" id="34166at2"/>
<organism evidence="11 12">
    <name type="scientific">Fictibacillus macauensis ZFHKF-1</name>
    <dbReference type="NCBI Taxonomy" id="1196324"/>
    <lineage>
        <taxon>Bacteria</taxon>
        <taxon>Bacillati</taxon>
        <taxon>Bacillota</taxon>
        <taxon>Bacilli</taxon>
        <taxon>Bacillales</taxon>
        <taxon>Fictibacillaceae</taxon>
        <taxon>Fictibacillus</taxon>
    </lineage>
</organism>
<feature type="domain" description="Thiaminase-2/PQQC" evidence="10">
    <location>
        <begin position="15"/>
        <end position="221"/>
    </location>
</feature>
<reference evidence="11 12" key="1">
    <citation type="journal article" date="2012" name="J. Bacteriol.">
        <title>Genome of Bacillus macauensis ZFHKF-1, a Long-Chain-Forming Bacterium.</title>
        <authorList>
            <person name="Cai L."/>
            <person name="Zhang T."/>
        </authorList>
    </citation>
    <scope>NUCLEOTIDE SEQUENCE [LARGE SCALE GENOMIC DNA]</scope>
    <source>
        <strain evidence="11 12">ZFHKF-1</strain>
    </source>
</reference>
<dbReference type="SUPFAM" id="SSF48613">
    <property type="entry name" value="Heme oxygenase-like"/>
    <property type="match status" value="1"/>
</dbReference>
<dbReference type="GO" id="GO:0009228">
    <property type="term" value="P:thiamine biosynthetic process"/>
    <property type="evidence" value="ECO:0007669"/>
    <property type="project" value="UniProtKB-KW"/>
</dbReference>
<dbReference type="Pfam" id="PF03070">
    <property type="entry name" value="TENA_THI-4"/>
    <property type="match status" value="1"/>
</dbReference>
<gene>
    <name evidence="11" type="ORF">A374_07904</name>
</gene>
<comment type="catalytic activity">
    <reaction evidence="1 9">
        <text>4-amino-5-aminomethyl-2-methylpyrimidine + H2O = 4-amino-5-hydroxymethyl-2-methylpyrimidine + NH4(+)</text>
        <dbReference type="Rhea" id="RHEA:31799"/>
        <dbReference type="ChEBI" id="CHEBI:15377"/>
        <dbReference type="ChEBI" id="CHEBI:16892"/>
        <dbReference type="ChEBI" id="CHEBI:28938"/>
        <dbReference type="ChEBI" id="CHEBI:63416"/>
        <dbReference type="EC" id="3.5.99.2"/>
    </reaction>
</comment>
<evidence type="ECO:0000256" key="8">
    <source>
        <dbReference type="ARBA" id="ARBA00048337"/>
    </source>
</evidence>
<comment type="caution">
    <text evidence="11">The sequence shown here is derived from an EMBL/GenBank/DDBJ whole genome shotgun (WGS) entry which is preliminary data.</text>
</comment>
<dbReference type="InterPro" id="IPR027574">
    <property type="entry name" value="Thiaminase_II"/>
</dbReference>
<dbReference type="EC" id="3.5.99.2" evidence="5 9"/>
<dbReference type="InterPro" id="IPR004305">
    <property type="entry name" value="Thiaminase-2/PQQC"/>
</dbReference>
<evidence type="ECO:0000313" key="11">
    <source>
        <dbReference type="EMBL" id="EIT85742.1"/>
    </source>
</evidence>
<keyword evidence="9" id="KW-0378">Hydrolase</keyword>
<dbReference type="GO" id="GO:0050334">
    <property type="term" value="F:thiaminase activity"/>
    <property type="evidence" value="ECO:0007669"/>
    <property type="project" value="UniProtKB-EC"/>
</dbReference>
<dbReference type="CDD" id="cd19366">
    <property type="entry name" value="TenA_C_BhTenA-like"/>
    <property type="match status" value="1"/>
</dbReference>
<protein>
    <recommendedName>
        <fullName evidence="6 9">Aminopyrimidine aminohydrolase</fullName>
        <ecNumber evidence="5 9">3.5.99.2</ecNumber>
    </recommendedName>
</protein>
<dbReference type="Gene3D" id="1.20.910.10">
    <property type="entry name" value="Heme oxygenase-like"/>
    <property type="match status" value="1"/>
</dbReference>
<dbReference type="Proteomes" id="UP000004080">
    <property type="component" value="Unassembled WGS sequence"/>
</dbReference>
<dbReference type="NCBIfam" id="TIGR04306">
    <property type="entry name" value="salvage_TenA"/>
    <property type="match status" value="1"/>
</dbReference>
<dbReference type="InterPro" id="IPR050967">
    <property type="entry name" value="Thiamine_Salvage_TenA"/>
</dbReference>
<sequence length="228" mass="26486">MTLVKKGTFAERLRQSADDVWEAIFAHPFVQGIKDGTLPMERFMYYMKQDYVYLIEYAKLFAIGAVKANDLTTMGWFASHLDGTLNREMDLHRQYCAEIGVSREELEKEQAAPSNLAYTHYMLSAAQQGSIADVMACLLPCAWSYYEIGMRLKEAVGDLEGHPYRAWIEMYSSEGFDVMVEESLQFMNAFADGKNEEELQRLENHFIITSKFEFMFWDMSYYGHEWPV</sequence>
<evidence type="ECO:0000256" key="5">
    <source>
        <dbReference type="ARBA" id="ARBA00012684"/>
    </source>
</evidence>
<accession>I8AIY9</accession>
<evidence type="ECO:0000259" key="10">
    <source>
        <dbReference type="Pfam" id="PF03070"/>
    </source>
</evidence>
<evidence type="ECO:0000256" key="9">
    <source>
        <dbReference type="RuleBase" id="RU363093"/>
    </source>
</evidence>
<evidence type="ECO:0000256" key="4">
    <source>
        <dbReference type="ARBA" id="ARBA00011881"/>
    </source>
</evidence>
<comment type="similarity">
    <text evidence="3 9">Belongs to the TenA family.</text>
</comment>
<dbReference type="PATRIC" id="fig|1196324.3.peg.1621"/>
<dbReference type="UniPathway" id="UPA00060"/>
<dbReference type="PANTHER" id="PTHR43198:SF2">
    <property type="entry name" value="SI:CH1073-67J19.1-RELATED"/>
    <property type="match status" value="1"/>
</dbReference>
<evidence type="ECO:0000256" key="2">
    <source>
        <dbReference type="ARBA" id="ARBA00004948"/>
    </source>
</evidence>
<dbReference type="PANTHER" id="PTHR43198">
    <property type="entry name" value="BIFUNCTIONAL TH2 PROTEIN"/>
    <property type="match status" value="1"/>
</dbReference>
<dbReference type="GO" id="GO:0005829">
    <property type="term" value="C:cytosol"/>
    <property type="evidence" value="ECO:0007669"/>
    <property type="project" value="TreeGrafter"/>
</dbReference>
<dbReference type="eggNOG" id="COG0819">
    <property type="taxonomic scope" value="Bacteria"/>
</dbReference>
<evidence type="ECO:0000256" key="7">
    <source>
        <dbReference type="ARBA" id="ARBA00022977"/>
    </source>
</evidence>
<dbReference type="GO" id="GO:0009229">
    <property type="term" value="P:thiamine diphosphate biosynthetic process"/>
    <property type="evidence" value="ECO:0007669"/>
    <property type="project" value="UniProtKB-UniPathway"/>
</dbReference>
<dbReference type="AlphaFoldDB" id="I8AIY9"/>
<comment type="subunit">
    <text evidence="4">Homotetramer.</text>
</comment>
<evidence type="ECO:0000256" key="1">
    <source>
        <dbReference type="ARBA" id="ARBA00001881"/>
    </source>
</evidence>
<evidence type="ECO:0000313" key="12">
    <source>
        <dbReference type="Proteomes" id="UP000004080"/>
    </source>
</evidence>
<comment type="pathway">
    <text evidence="2 9">Cofactor biosynthesis; thiamine diphosphate biosynthesis.</text>
</comment>
<dbReference type="STRING" id="1196324.A374_07904"/>
<dbReference type="InterPro" id="IPR016084">
    <property type="entry name" value="Haem_Oase-like_multi-hlx"/>
</dbReference>